<dbReference type="Proteomes" id="UP001319200">
    <property type="component" value="Unassembled WGS sequence"/>
</dbReference>
<protein>
    <submittedName>
        <fullName evidence="1">Uncharacterized protein</fullName>
    </submittedName>
</protein>
<organism evidence="1 2">
    <name type="scientific">Chryseosolibacter histidini</name>
    <dbReference type="NCBI Taxonomy" id="2782349"/>
    <lineage>
        <taxon>Bacteria</taxon>
        <taxon>Pseudomonadati</taxon>
        <taxon>Bacteroidota</taxon>
        <taxon>Cytophagia</taxon>
        <taxon>Cytophagales</taxon>
        <taxon>Chryseotaleaceae</taxon>
        <taxon>Chryseosolibacter</taxon>
    </lineage>
</organism>
<dbReference type="AlphaFoldDB" id="A0AAP2DIZ6"/>
<gene>
    <name evidence="1" type="ORF">KK083_09940</name>
</gene>
<dbReference type="EMBL" id="JAHESF010000008">
    <property type="protein sequence ID" value="MBT1697196.1"/>
    <property type="molecule type" value="Genomic_DNA"/>
</dbReference>
<evidence type="ECO:0000313" key="1">
    <source>
        <dbReference type="EMBL" id="MBT1697196.1"/>
    </source>
</evidence>
<sequence>MRLRPNYIKQLKEELPKLLGDDYSISVDTNNYLVHPDLVDLVVENKKTAQRTVIDLHGAVPESDLPIATIPIMRKWKQSLNQQYNNFIMLTLCNVPDLVREFLTKDNITIVKIDKRKNYLKELKGLLTS</sequence>
<accession>A0AAP2DIZ6</accession>
<proteinExistence type="predicted"/>
<keyword evidence="2" id="KW-1185">Reference proteome</keyword>
<comment type="caution">
    <text evidence="1">The sequence shown here is derived from an EMBL/GenBank/DDBJ whole genome shotgun (WGS) entry which is preliminary data.</text>
</comment>
<dbReference type="RefSeq" id="WP_254163005.1">
    <property type="nucleotide sequence ID" value="NZ_JAHESF010000008.1"/>
</dbReference>
<evidence type="ECO:0000313" key="2">
    <source>
        <dbReference type="Proteomes" id="UP001319200"/>
    </source>
</evidence>
<name>A0AAP2DIZ6_9BACT</name>
<reference evidence="1 2" key="1">
    <citation type="submission" date="2021-05" db="EMBL/GenBank/DDBJ databases">
        <title>A Polyphasic approach of four new species of the genus Ohtaekwangia: Ohtaekwangia histidinii sp. nov., Ohtaekwangia cretensis sp. nov., Ohtaekwangia indiensis sp. nov., Ohtaekwangia reichenbachii sp. nov. from diverse environment.</title>
        <authorList>
            <person name="Octaviana S."/>
        </authorList>
    </citation>
    <scope>NUCLEOTIDE SEQUENCE [LARGE SCALE GENOMIC DNA]</scope>
    <source>
        <strain evidence="1 2">PWU4</strain>
    </source>
</reference>